<dbReference type="SMART" id="SM00860">
    <property type="entry name" value="SMI1_KNR4"/>
    <property type="match status" value="1"/>
</dbReference>
<dbReference type="Gene3D" id="3.40.1580.10">
    <property type="entry name" value="SMI1/KNR4-like"/>
    <property type="match status" value="1"/>
</dbReference>
<feature type="domain" description="Knr4/Smi1-like" evidence="1">
    <location>
        <begin position="49"/>
        <end position="210"/>
    </location>
</feature>
<dbReference type="Proteomes" id="UP000249902">
    <property type="component" value="Unassembled WGS sequence"/>
</dbReference>
<accession>A0AAX2I9G6</accession>
<name>A0AAX2I9G6_CAPSP</name>
<comment type="caution">
    <text evidence="2">The sequence shown here is derived from an EMBL/GenBank/DDBJ whole genome shotgun (WGS) entry which is preliminary data.</text>
</comment>
<evidence type="ECO:0000259" key="1">
    <source>
        <dbReference type="SMART" id="SM00860"/>
    </source>
</evidence>
<sequence>MRKISIFAEKCEQCSHNSTYMNIEEIKKKIQIILELPQLKRFGGIYMNPVLEEAKVAKIEKENRITLPADYRTFITQIANGCVGPDYGLRSLKEATEDLMWKDRTIDLSTPFPYTERWNEEEWLNSIDWDGGERPTQEQLEAYMDTKRISGCLQICHIGHGASYLLVVNGKEKGYIWLDSRQDYGGLSPELNEKGEKLTFEMWYTEWLNNVVAPEKVWFEKSLQFIKKAFPKIEETDFRLMIYVLHKHCSGMNLATLIAQLYGLNPMDIYFGKEKFIQREKYDEQTIEQYEAQLRESGFYDWAAEEE</sequence>
<dbReference type="SUPFAM" id="SSF160631">
    <property type="entry name" value="SMI1/KNR4-like"/>
    <property type="match status" value="1"/>
</dbReference>
<dbReference type="EMBL" id="UAVP01000007">
    <property type="protein sequence ID" value="SQA75035.1"/>
    <property type="molecule type" value="Genomic_DNA"/>
</dbReference>
<dbReference type="InterPro" id="IPR037883">
    <property type="entry name" value="Knr4/Smi1-like_sf"/>
</dbReference>
<protein>
    <recommendedName>
        <fullName evidence="1">Knr4/Smi1-like domain-containing protein</fullName>
    </recommendedName>
</protein>
<organism evidence="2 3">
    <name type="scientific">Capnocytophaga sputigena</name>
    <dbReference type="NCBI Taxonomy" id="1019"/>
    <lineage>
        <taxon>Bacteria</taxon>
        <taxon>Pseudomonadati</taxon>
        <taxon>Bacteroidota</taxon>
        <taxon>Flavobacteriia</taxon>
        <taxon>Flavobacteriales</taxon>
        <taxon>Flavobacteriaceae</taxon>
        <taxon>Capnocytophaga</taxon>
    </lineage>
</organism>
<gene>
    <name evidence="2" type="ORF">NCTC11653_00930</name>
</gene>
<reference evidence="2 3" key="1">
    <citation type="submission" date="2018-06" db="EMBL/GenBank/DDBJ databases">
        <authorList>
            <consortium name="Pathogen Informatics"/>
            <person name="Doyle S."/>
        </authorList>
    </citation>
    <scope>NUCLEOTIDE SEQUENCE [LARGE SCALE GENOMIC DNA]</scope>
    <source>
        <strain evidence="2 3">NCTC11653</strain>
    </source>
</reference>
<evidence type="ECO:0000313" key="2">
    <source>
        <dbReference type="EMBL" id="SQA75035.1"/>
    </source>
</evidence>
<dbReference type="InterPro" id="IPR018958">
    <property type="entry name" value="Knr4/Smi1-like_dom"/>
</dbReference>
<proteinExistence type="predicted"/>
<evidence type="ECO:0000313" key="3">
    <source>
        <dbReference type="Proteomes" id="UP000249902"/>
    </source>
</evidence>
<dbReference type="AlphaFoldDB" id="A0AAX2I9G6"/>